<comment type="subunit">
    <text evidence="4">Homodimer.</text>
</comment>
<feature type="binding site" evidence="4">
    <location>
        <position position="66"/>
    </location>
    <ligand>
        <name>S-adenosyl-L-methionine</name>
        <dbReference type="ChEBI" id="CHEBI:59789"/>
    </ligand>
</feature>
<feature type="binding site" evidence="4">
    <location>
        <position position="83"/>
    </location>
    <ligand>
        <name>S-adenosyl-L-methionine</name>
        <dbReference type="ChEBI" id="CHEBI:59789"/>
    </ligand>
</feature>
<keyword evidence="4" id="KW-0460">Magnesium</keyword>
<dbReference type="RefSeq" id="WP_036831113.1">
    <property type="nucleotide sequence ID" value="NZ_AVPG01000001.1"/>
</dbReference>
<evidence type="ECO:0000313" key="6">
    <source>
        <dbReference type="Proteomes" id="UP000030401"/>
    </source>
</evidence>
<dbReference type="InterPro" id="IPR029063">
    <property type="entry name" value="SAM-dependent_MTases_sf"/>
</dbReference>
<gene>
    <name evidence="4" type="primary">trmR</name>
    <name evidence="5" type="ORF">N784_01105</name>
</gene>
<keyword evidence="3 4" id="KW-0949">S-adenosyl-L-methionine</keyword>
<organism evidence="5 6">
    <name type="scientific">Pontibacillus litoralis JSM 072002</name>
    <dbReference type="NCBI Taxonomy" id="1385512"/>
    <lineage>
        <taxon>Bacteria</taxon>
        <taxon>Bacillati</taxon>
        <taxon>Bacillota</taxon>
        <taxon>Bacilli</taxon>
        <taxon>Bacillales</taxon>
        <taxon>Bacillaceae</taxon>
        <taxon>Pontibacillus</taxon>
    </lineage>
</organism>
<dbReference type="GO" id="GO:0008757">
    <property type="term" value="F:S-adenosylmethionine-dependent methyltransferase activity"/>
    <property type="evidence" value="ECO:0007669"/>
    <property type="project" value="TreeGrafter"/>
</dbReference>
<reference evidence="5 6" key="1">
    <citation type="submission" date="2013-08" db="EMBL/GenBank/DDBJ databases">
        <authorList>
            <person name="Huang J."/>
            <person name="Wang G."/>
        </authorList>
    </citation>
    <scope>NUCLEOTIDE SEQUENCE [LARGE SCALE GENOMIC DNA]</scope>
    <source>
        <strain evidence="5 6">JSM 072002</strain>
    </source>
</reference>
<keyword evidence="2 4" id="KW-0808">Transferase</keyword>
<feature type="binding site" evidence="4">
    <location>
        <begin position="111"/>
        <end position="112"/>
    </location>
    <ligand>
        <name>S-adenosyl-L-methionine</name>
        <dbReference type="ChEBI" id="CHEBI:59789"/>
    </ligand>
</feature>
<comment type="similarity">
    <text evidence="4">Belongs to the class I-like SAM-binding methyltransferase superfamily. Cation-dependent O-methyltransferase family.</text>
</comment>
<accession>A0A0A5GA99</accession>
<sequence length="212" mass="23789">MLQNALTQYLSTTLDDKDELTKELEAYAAEHRVPIMEPLGMEFVQQIIRLTKPTRILEIGTAIGYSAIQMARSYQSAIITTIERDEERYKEAIANIQKAGLEHRINVILGDALQTAEEVERKGPYDALFIDAAKGQYQRFFELYTPFMNDTGVVLSDNVLFKGYVADNPADGSNKAKVASKIKAYNEWLVAHPQYKTTIIPIGDGVAISVKR</sequence>
<dbReference type="GO" id="GO:0030488">
    <property type="term" value="P:tRNA methylation"/>
    <property type="evidence" value="ECO:0007669"/>
    <property type="project" value="UniProtKB-UniRule"/>
</dbReference>
<evidence type="ECO:0000256" key="2">
    <source>
        <dbReference type="ARBA" id="ARBA00022679"/>
    </source>
</evidence>
<comment type="caution">
    <text evidence="5">The sequence shown here is derived from an EMBL/GenBank/DDBJ whole genome shotgun (WGS) entry which is preliminary data.</text>
</comment>
<dbReference type="eggNOG" id="COG4122">
    <property type="taxonomic scope" value="Bacteria"/>
</dbReference>
<dbReference type="STRING" id="1385512.N784_01105"/>
<dbReference type="AlphaFoldDB" id="A0A0A5GA99"/>
<dbReference type="HAMAP" id="MF_02217">
    <property type="entry name" value="TrmR_methyltr"/>
    <property type="match status" value="1"/>
</dbReference>
<dbReference type="Gene3D" id="3.40.50.150">
    <property type="entry name" value="Vaccinia Virus protein VP39"/>
    <property type="match status" value="1"/>
</dbReference>
<evidence type="ECO:0000256" key="3">
    <source>
        <dbReference type="ARBA" id="ARBA00022691"/>
    </source>
</evidence>
<feature type="binding site" evidence="4">
    <location>
        <position position="36"/>
    </location>
    <ligand>
        <name>S-adenosyl-L-methionine</name>
        <dbReference type="ChEBI" id="CHEBI:59789"/>
    </ligand>
</feature>
<feature type="binding site" evidence="4">
    <location>
        <position position="131"/>
    </location>
    <ligand>
        <name>S-adenosyl-L-methionine</name>
        <dbReference type="ChEBI" id="CHEBI:59789"/>
    </ligand>
</feature>
<feature type="binding site" evidence="4">
    <location>
        <position position="157"/>
    </location>
    <ligand>
        <name>Mg(2+)</name>
        <dbReference type="ChEBI" id="CHEBI:18420"/>
    </ligand>
</feature>
<feature type="binding site" evidence="4">
    <location>
        <position position="131"/>
    </location>
    <ligand>
        <name>Mg(2+)</name>
        <dbReference type="ChEBI" id="CHEBI:18420"/>
    </ligand>
</feature>
<dbReference type="InterPro" id="IPR002935">
    <property type="entry name" value="SAM_O-MeTrfase"/>
</dbReference>
<dbReference type="PANTHER" id="PTHR10509:SF14">
    <property type="entry name" value="CAFFEOYL-COA O-METHYLTRANSFERASE 3-RELATED"/>
    <property type="match status" value="1"/>
</dbReference>
<dbReference type="InterPro" id="IPR050362">
    <property type="entry name" value="Cation-dep_OMT"/>
</dbReference>
<proteinExistence type="inferred from homology"/>
<dbReference type="GO" id="GO:0016300">
    <property type="term" value="F:tRNA (uridine) methyltransferase activity"/>
    <property type="evidence" value="ECO:0007669"/>
    <property type="project" value="UniProtKB-UniRule"/>
</dbReference>
<dbReference type="Proteomes" id="UP000030401">
    <property type="component" value="Unassembled WGS sequence"/>
</dbReference>
<evidence type="ECO:0000256" key="1">
    <source>
        <dbReference type="ARBA" id="ARBA00022603"/>
    </source>
</evidence>
<dbReference type="OrthoDB" id="9799672at2"/>
<keyword evidence="1 4" id="KW-0489">Methyltransferase</keyword>
<dbReference type="InterPro" id="IPR043675">
    <property type="entry name" value="TrmR_methyltr"/>
</dbReference>
<keyword evidence="6" id="KW-1185">Reference proteome</keyword>
<evidence type="ECO:0000256" key="4">
    <source>
        <dbReference type="HAMAP-Rule" id="MF_02217"/>
    </source>
</evidence>
<feature type="binding site" evidence="4">
    <location>
        <position position="158"/>
    </location>
    <ligand>
        <name>Mg(2+)</name>
        <dbReference type="ChEBI" id="CHEBI:18420"/>
    </ligand>
</feature>
<dbReference type="SUPFAM" id="SSF53335">
    <property type="entry name" value="S-adenosyl-L-methionine-dependent methyltransferases"/>
    <property type="match status" value="1"/>
</dbReference>
<dbReference type="PANTHER" id="PTHR10509">
    <property type="entry name" value="O-METHYLTRANSFERASE-RELATED"/>
    <property type="match status" value="1"/>
</dbReference>
<dbReference type="PROSITE" id="PS51682">
    <property type="entry name" value="SAM_OMT_I"/>
    <property type="match status" value="1"/>
</dbReference>
<dbReference type="EC" id="2.1.1.-" evidence="4"/>
<dbReference type="Pfam" id="PF01596">
    <property type="entry name" value="Methyltransf_3"/>
    <property type="match status" value="1"/>
</dbReference>
<dbReference type="GO" id="GO:0008171">
    <property type="term" value="F:O-methyltransferase activity"/>
    <property type="evidence" value="ECO:0007669"/>
    <property type="project" value="InterPro"/>
</dbReference>
<protein>
    <recommendedName>
        <fullName evidence="4">tRNA 5-hydroxyuridine methyltransferase</fullName>
        <ecNumber evidence="4">2.1.1.-</ecNumber>
    </recommendedName>
    <alternativeName>
        <fullName evidence="4">ho5U methyltransferase</fullName>
    </alternativeName>
</protein>
<dbReference type="EMBL" id="AVPG01000001">
    <property type="protein sequence ID" value="KGX88964.1"/>
    <property type="molecule type" value="Genomic_DNA"/>
</dbReference>
<dbReference type="GO" id="GO:0000287">
    <property type="term" value="F:magnesium ion binding"/>
    <property type="evidence" value="ECO:0007669"/>
    <property type="project" value="UniProtKB-UniRule"/>
</dbReference>
<keyword evidence="4" id="KW-0479">Metal-binding</keyword>
<dbReference type="CDD" id="cd02440">
    <property type="entry name" value="AdoMet_MTases"/>
    <property type="match status" value="1"/>
</dbReference>
<comment type="catalytic activity">
    <reaction evidence="4">
        <text>5-hydroxyuridine(34) in tRNA + S-adenosyl-L-methionine = 5-methoxyuridine(34) in tRNA + S-adenosyl-L-homocysteine + H(+)</text>
        <dbReference type="Rhea" id="RHEA:60524"/>
        <dbReference type="Rhea" id="RHEA-COMP:13381"/>
        <dbReference type="Rhea" id="RHEA-COMP:15591"/>
        <dbReference type="ChEBI" id="CHEBI:15378"/>
        <dbReference type="ChEBI" id="CHEBI:57856"/>
        <dbReference type="ChEBI" id="CHEBI:59789"/>
        <dbReference type="ChEBI" id="CHEBI:136877"/>
        <dbReference type="ChEBI" id="CHEBI:143860"/>
    </reaction>
</comment>
<comment type="function">
    <text evidence="4">Catalyzes the methylation of 5-hydroxyuridine (ho5U) to form 5-methoxyuridine (mo5U) at position 34 in tRNAs.</text>
</comment>
<evidence type="ECO:0000313" key="5">
    <source>
        <dbReference type="EMBL" id="KGX88964.1"/>
    </source>
</evidence>
<name>A0A0A5GA99_9BACI</name>
<keyword evidence="4" id="KW-0819">tRNA processing</keyword>